<gene>
    <name evidence="1" type="ORF">DIATSA_LOCUS7808</name>
</gene>
<proteinExistence type="predicted"/>
<evidence type="ECO:0000313" key="2">
    <source>
        <dbReference type="Proteomes" id="UP001153714"/>
    </source>
</evidence>
<dbReference type="EMBL" id="OU893351">
    <property type="protein sequence ID" value="CAG9790126.1"/>
    <property type="molecule type" value="Genomic_DNA"/>
</dbReference>
<protein>
    <submittedName>
        <fullName evidence="1">Uncharacterized protein</fullName>
    </submittedName>
</protein>
<keyword evidence="2" id="KW-1185">Reference proteome</keyword>
<evidence type="ECO:0000313" key="1">
    <source>
        <dbReference type="EMBL" id="CAG9790126.1"/>
    </source>
</evidence>
<name>A0A9N9WEV3_9NEOP</name>
<reference evidence="1" key="2">
    <citation type="submission" date="2022-10" db="EMBL/GenBank/DDBJ databases">
        <authorList>
            <consortium name="ENA_rothamsted_submissions"/>
            <consortium name="culmorum"/>
            <person name="King R."/>
        </authorList>
    </citation>
    <scope>NUCLEOTIDE SEQUENCE</scope>
</reference>
<dbReference type="AlphaFoldDB" id="A0A9N9WEV3"/>
<sequence length="373" mass="41763">MVSLDDDGPYSYIPSDAFVLDDVASTLTQLPNKKTVKKDLSRFDRAIVPRIVERPFSHLTSSAKEYLNGCEEFLQRSAPVRDLPNYINFLRSLCFLNSQLGSAIGSSMKENHFEKQPERNIDGNTFTLHEISKKLGNLDGYTGNLDVEEKSKYVSDFGIRGNEGVYGNLGAGIQGDLFGNIGKVGNTRQDDLFHTKDDWSIDYPKSILNLLLHDAYVGKFPKLDMGNHEEHDHLSQNTKFAVGGEGIEGDYVEVNERKGGLAGKREHLENDEINNVWDVLENVESPNDQIKQMHALSNVAGLRDFNDDCDFELYTGKSGKLTINENFGHSSSDVGNPCVHVYVSPRYQNPLQLFGPINGRREWTVLGGNNDKR</sequence>
<reference evidence="1" key="1">
    <citation type="submission" date="2021-12" db="EMBL/GenBank/DDBJ databases">
        <authorList>
            <person name="King R."/>
        </authorList>
    </citation>
    <scope>NUCLEOTIDE SEQUENCE</scope>
</reference>
<accession>A0A9N9WEV3</accession>
<organism evidence="1 2">
    <name type="scientific">Diatraea saccharalis</name>
    <name type="common">sugarcane borer</name>
    <dbReference type="NCBI Taxonomy" id="40085"/>
    <lineage>
        <taxon>Eukaryota</taxon>
        <taxon>Metazoa</taxon>
        <taxon>Ecdysozoa</taxon>
        <taxon>Arthropoda</taxon>
        <taxon>Hexapoda</taxon>
        <taxon>Insecta</taxon>
        <taxon>Pterygota</taxon>
        <taxon>Neoptera</taxon>
        <taxon>Endopterygota</taxon>
        <taxon>Lepidoptera</taxon>
        <taxon>Glossata</taxon>
        <taxon>Ditrysia</taxon>
        <taxon>Pyraloidea</taxon>
        <taxon>Crambidae</taxon>
        <taxon>Crambinae</taxon>
        <taxon>Diatraea</taxon>
    </lineage>
</organism>
<dbReference type="Proteomes" id="UP001153714">
    <property type="component" value="Chromosome 20"/>
</dbReference>